<feature type="active site" description="Tele-AMP-histidine intermediate" evidence="1">
    <location>
        <position position="92"/>
    </location>
</feature>
<dbReference type="PROSITE" id="PS00892">
    <property type="entry name" value="HIT_1"/>
    <property type="match status" value="1"/>
</dbReference>
<name>D2EFJ2_PARA4</name>
<dbReference type="AlphaFoldDB" id="D2EFJ2"/>
<dbReference type="InterPro" id="IPR001310">
    <property type="entry name" value="Histidine_triad_HIT"/>
</dbReference>
<dbReference type="InterPro" id="IPR019808">
    <property type="entry name" value="Histidine_triad_CS"/>
</dbReference>
<evidence type="ECO:0000256" key="3">
    <source>
        <dbReference type="PROSITE-ProRule" id="PRU00464"/>
    </source>
</evidence>
<dbReference type="PRINTS" id="PR00332">
    <property type="entry name" value="HISTRIAD"/>
</dbReference>
<dbReference type="PANTHER" id="PTHR46648">
    <property type="entry name" value="HIT FAMILY PROTEIN 1"/>
    <property type="match status" value="1"/>
</dbReference>
<evidence type="ECO:0000313" key="5">
    <source>
        <dbReference type="EMBL" id="EEZ92889.1"/>
    </source>
</evidence>
<evidence type="ECO:0000256" key="2">
    <source>
        <dbReference type="PIRSR" id="PIRSR601310-3"/>
    </source>
</evidence>
<proteinExistence type="predicted"/>
<dbReference type="InterPro" id="IPR011146">
    <property type="entry name" value="HIT-like"/>
</dbReference>
<dbReference type="Gene3D" id="3.30.428.10">
    <property type="entry name" value="HIT-like"/>
    <property type="match status" value="1"/>
</dbReference>
<dbReference type="InterPro" id="IPR036265">
    <property type="entry name" value="HIT-like_sf"/>
</dbReference>
<reference evidence="5 6" key="1">
    <citation type="journal article" date="2010" name="Proc. Natl. Acad. Sci. U.S.A.">
        <title>Enigmatic, ultrasmall, uncultivated Archaea.</title>
        <authorList>
            <person name="Baker B.J."/>
            <person name="Comolli L.R."/>
            <person name="Dick G.J."/>
            <person name="Hauser L.J."/>
            <person name="Hyatt D."/>
            <person name="Dill B.D."/>
            <person name="Land M.L."/>
            <person name="Verberkmoes N.C."/>
            <person name="Hettich R.L."/>
            <person name="Banfield J.F."/>
        </authorList>
    </citation>
    <scope>NUCLEOTIDE SEQUENCE [LARGE SCALE GENOMIC DNA]</scope>
</reference>
<dbReference type="PROSITE" id="PS51084">
    <property type="entry name" value="HIT_2"/>
    <property type="match status" value="1"/>
</dbReference>
<protein>
    <submittedName>
        <fullName evidence="5">Histidine triad (HIT) protein</fullName>
    </submittedName>
</protein>
<dbReference type="EMBL" id="GG730046">
    <property type="protein sequence ID" value="EEZ92889.1"/>
    <property type="molecule type" value="Genomic_DNA"/>
</dbReference>
<dbReference type="SUPFAM" id="SSF54197">
    <property type="entry name" value="HIT-like"/>
    <property type="match status" value="1"/>
</dbReference>
<feature type="short sequence motif" description="Histidine triad motif" evidence="2 3">
    <location>
        <begin position="90"/>
        <end position="94"/>
    </location>
</feature>
<evidence type="ECO:0000259" key="4">
    <source>
        <dbReference type="PROSITE" id="PS51084"/>
    </source>
</evidence>
<dbReference type="Pfam" id="PF01230">
    <property type="entry name" value="HIT"/>
    <property type="match status" value="1"/>
</dbReference>
<dbReference type="PANTHER" id="PTHR46648:SF1">
    <property type="entry name" value="ADENOSINE 5'-MONOPHOSPHORAMIDASE HNT1"/>
    <property type="match status" value="1"/>
</dbReference>
<dbReference type="Proteomes" id="UP000009375">
    <property type="component" value="Unassembled WGS sequence"/>
</dbReference>
<organism evidence="5 6">
    <name type="scientific">Candidatus Parvarchaeum acidiphilum ARMAN-4</name>
    <dbReference type="NCBI Taxonomy" id="662760"/>
    <lineage>
        <taxon>Archaea</taxon>
        <taxon>Candidatus Parvarchaeota</taxon>
        <taxon>Candidatus Parvarchaeum</taxon>
    </lineage>
</organism>
<evidence type="ECO:0000256" key="1">
    <source>
        <dbReference type="PIRSR" id="PIRSR601310-1"/>
    </source>
</evidence>
<feature type="domain" description="HIT" evidence="4">
    <location>
        <begin position="1"/>
        <end position="105"/>
    </location>
</feature>
<gene>
    <name evidence="5" type="ORF">BJBARM4_0510</name>
</gene>
<dbReference type="GO" id="GO:0003824">
    <property type="term" value="F:catalytic activity"/>
    <property type="evidence" value="ECO:0007669"/>
    <property type="project" value="InterPro"/>
</dbReference>
<dbReference type="GO" id="GO:0009117">
    <property type="term" value="P:nucleotide metabolic process"/>
    <property type="evidence" value="ECO:0007669"/>
    <property type="project" value="TreeGrafter"/>
</dbReference>
<sequence>MIIENKLPATVVYENKTVIAFLDKDPVSRYHTLIVPKTHYNSIYEIDNDSLRNISVAAKKLALAYRKTFGIKAVNLLNASGKSAQQSVFHFHVHLIPRKEKDGLDLWFKSKNKDNKIPSMSPIALKKLKAELKSNKTDI</sequence>
<evidence type="ECO:0000313" key="6">
    <source>
        <dbReference type="Proteomes" id="UP000009375"/>
    </source>
</evidence>
<accession>D2EFJ2</accession>